<feature type="transmembrane region" description="Helical" evidence="1">
    <location>
        <begin position="70"/>
        <end position="92"/>
    </location>
</feature>
<feature type="transmembrane region" description="Helical" evidence="1">
    <location>
        <begin position="164"/>
        <end position="186"/>
    </location>
</feature>
<feature type="transmembrane region" description="Helical" evidence="1">
    <location>
        <begin position="139"/>
        <end position="158"/>
    </location>
</feature>
<sequence length="191" mass="21389">MVDSRIKAKIQGAGAFNSISSIVVLFFVSKSSVLQHSMESLLALFNLLYSLCLAFYFYHNVNSIKCKPFLFWLLSVHFISFALLSWVCLNISYALNPYLVVVECLVIVFCFGMVLYMLKSEHSRADINTAHTQGKGINKNVVVVSSYIGVFCSGWLLIAFGANGLIILLSFLFSLAAVCYLGVYFFEYFSN</sequence>
<keyword evidence="1" id="KW-1133">Transmembrane helix</keyword>
<evidence type="ECO:0000313" key="3">
    <source>
        <dbReference type="Proteomes" id="UP001467690"/>
    </source>
</evidence>
<evidence type="ECO:0000313" key="2">
    <source>
        <dbReference type="EMBL" id="MER2492541.1"/>
    </source>
</evidence>
<reference evidence="2 3" key="1">
    <citation type="submission" date="2024-06" db="EMBL/GenBank/DDBJ databases">
        <authorList>
            <person name="Chen R.Y."/>
        </authorList>
    </citation>
    <scope>NUCLEOTIDE SEQUENCE [LARGE SCALE GENOMIC DNA]</scope>
    <source>
        <strain evidence="2 3">D2</strain>
    </source>
</reference>
<gene>
    <name evidence="2" type="ORF">ABS311_11715</name>
</gene>
<feature type="transmembrane region" description="Helical" evidence="1">
    <location>
        <begin position="41"/>
        <end position="58"/>
    </location>
</feature>
<dbReference type="EMBL" id="JBELOE010000216">
    <property type="protein sequence ID" value="MER2492541.1"/>
    <property type="molecule type" value="Genomic_DNA"/>
</dbReference>
<dbReference type="Proteomes" id="UP001467690">
    <property type="component" value="Unassembled WGS sequence"/>
</dbReference>
<keyword evidence="1" id="KW-0812">Transmembrane</keyword>
<proteinExistence type="predicted"/>
<protein>
    <submittedName>
        <fullName evidence="2">Uncharacterized protein</fullName>
    </submittedName>
</protein>
<keyword evidence="1" id="KW-0472">Membrane</keyword>
<accession>A0ABV1RHW3</accession>
<comment type="caution">
    <text evidence="2">The sequence shown here is derived from an EMBL/GenBank/DDBJ whole genome shotgun (WGS) entry which is preliminary data.</text>
</comment>
<dbReference type="RefSeq" id="WP_143873842.1">
    <property type="nucleotide sequence ID" value="NZ_CP041661.1"/>
</dbReference>
<evidence type="ECO:0000256" key="1">
    <source>
        <dbReference type="SAM" id="Phobius"/>
    </source>
</evidence>
<name>A0ABV1RHW3_9ALTE</name>
<keyword evidence="3" id="KW-1185">Reference proteome</keyword>
<organism evidence="2 3">
    <name type="scientific">Catenovulum sediminis</name>
    <dbReference type="NCBI Taxonomy" id="1740262"/>
    <lineage>
        <taxon>Bacteria</taxon>
        <taxon>Pseudomonadati</taxon>
        <taxon>Pseudomonadota</taxon>
        <taxon>Gammaproteobacteria</taxon>
        <taxon>Alteromonadales</taxon>
        <taxon>Alteromonadaceae</taxon>
        <taxon>Catenovulum</taxon>
    </lineage>
</organism>
<feature type="transmembrane region" description="Helical" evidence="1">
    <location>
        <begin position="12"/>
        <end position="29"/>
    </location>
</feature>
<feature type="transmembrane region" description="Helical" evidence="1">
    <location>
        <begin position="98"/>
        <end position="118"/>
    </location>
</feature>